<dbReference type="InterPro" id="IPR011991">
    <property type="entry name" value="ArsR-like_HTH"/>
</dbReference>
<gene>
    <name evidence="5" type="ORF">C4E15_26290</name>
</gene>
<comment type="caution">
    <text evidence="5">The sequence shown here is derived from an EMBL/GenBank/DDBJ whole genome shotgun (WGS) entry which is preliminary data.</text>
</comment>
<organism evidence="5 6">
    <name type="scientific">Achromobacter spanius</name>
    <dbReference type="NCBI Taxonomy" id="217203"/>
    <lineage>
        <taxon>Bacteria</taxon>
        <taxon>Pseudomonadati</taxon>
        <taxon>Pseudomonadota</taxon>
        <taxon>Betaproteobacteria</taxon>
        <taxon>Burkholderiales</taxon>
        <taxon>Alcaligenaceae</taxon>
        <taxon>Achromobacter</taxon>
    </lineage>
</organism>
<dbReference type="NCBIfam" id="NF033788">
    <property type="entry name" value="HTH_metalloreg"/>
    <property type="match status" value="1"/>
</dbReference>
<keyword evidence="2" id="KW-0238">DNA-binding</keyword>
<dbReference type="InterPro" id="IPR036390">
    <property type="entry name" value="WH_DNA-bd_sf"/>
</dbReference>
<dbReference type="Gene3D" id="1.10.10.10">
    <property type="entry name" value="Winged helix-like DNA-binding domain superfamily/Winged helix DNA-binding domain"/>
    <property type="match status" value="1"/>
</dbReference>
<keyword evidence="3" id="KW-0804">Transcription</keyword>
<name>A0A2S5GJX2_9BURK</name>
<feature type="domain" description="HTH arsR-type" evidence="4">
    <location>
        <begin position="1"/>
        <end position="95"/>
    </location>
</feature>
<dbReference type="PANTHER" id="PTHR43132">
    <property type="entry name" value="ARSENICAL RESISTANCE OPERON REPRESSOR ARSR-RELATED"/>
    <property type="match status" value="1"/>
</dbReference>
<keyword evidence="1" id="KW-0805">Transcription regulation</keyword>
<sequence length="121" mass="12877">MEINDAVKALSAIAHESRLTVFRLLVQAGPGGLPAGQLAERTGIPPSSLSFHLKELVHAGLLHSRQQGRFVIYEARFESMAALLTYLTENCCGGQPCMPDGSGARGTPLELKQIGAQPPVI</sequence>
<dbReference type="PROSITE" id="PS50987">
    <property type="entry name" value="HTH_ARSR_2"/>
    <property type="match status" value="1"/>
</dbReference>
<dbReference type="Proteomes" id="UP000239990">
    <property type="component" value="Unassembled WGS sequence"/>
</dbReference>
<reference evidence="5 6" key="1">
    <citation type="submission" date="2018-02" db="EMBL/GenBank/DDBJ databases">
        <title>Draft Genome of Achromobacter spanius stain 6.</title>
        <authorList>
            <person name="Gunasekera T.S."/>
            <person name="Radwan O."/>
            <person name="Ruiz O.N."/>
        </authorList>
    </citation>
    <scope>NUCLEOTIDE SEQUENCE [LARGE SCALE GENOMIC DNA]</scope>
    <source>
        <strain evidence="5 6">6</strain>
    </source>
</reference>
<dbReference type="InterPro" id="IPR051011">
    <property type="entry name" value="Metal_resp_trans_reg"/>
</dbReference>
<dbReference type="GO" id="GO:0003700">
    <property type="term" value="F:DNA-binding transcription factor activity"/>
    <property type="evidence" value="ECO:0007669"/>
    <property type="project" value="InterPro"/>
</dbReference>
<dbReference type="RefSeq" id="WP_104145474.1">
    <property type="nucleotide sequence ID" value="NZ_PREU01000016.1"/>
</dbReference>
<accession>A0A2S5GJX2</accession>
<dbReference type="PANTHER" id="PTHR43132:SF2">
    <property type="entry name" value="ARSENICAL RESISTANCE OPERON REPRESSOR ARSR-RELATED"/>
    <property type="match status" value="1"/>
</dbReference>
<evidence type="ECO:0000259" key="4">
    <source>
        <dbReference type="PROSITE" id="PS50987"/>
    </source>
</evidence>
<dbReference type="SUPFAM" id="SSF46785">
    <property type="entry name" value="Winged helix' DNA-binding domain"/>
    <property type="match status" value="1"/>
</dbReference>
<dbReference type="PRINTS" id="PR00778">
    <property type="entry name" value="HTHARSR"/>
</dbReference>
<dbReference type="GO" id="GO:0003677">
    <property type="term" value="F:DNA binding"/>
    <property type="evidence" value="ECO:0007669"/>
    <property type="project" value="UniProtKB-KW"/>
</dbReference>
<dbReference type="EMBL" id="PREU01000016">
    <property type="protein sequence ID" value="PPA73226.1"/>
    <property type="molecule type" value="Genomic_DNA"/>
</dbReference>
<evidence type="ECO:0000256" key="1">
    <source>
        <dbReference type="ARBA" id="ARBA00023015"/>
    </source>
</evidence>
<evidence type="ECO:0000313" key="6">
    <source>
        <dbReference type="Proteomes" id="UP000239990"/>
    </source>
</evidence>
<dbReference type="CDD" id="cd00090">
    <property type="entry name" value="HTH_ARSR"/>
    <property type="match status" value="1"/>
</dbReference>
<dbReference type="InterPro" id="IPR001845">
    <property type="entry name" value="HTH_ArsR_DNA-bd_dom"/>
</dbReference>
<dbReference type="Pfam" id="PF12840">
    <property type="entry name" value="HTH_20"/>
    <property type="match status" value="1"/>
</dbReference>
<protein>
    <submittedName>
        <fullName evidence="5">Transcriptional regulator</fullName>
    </submittedName>
</protein>
<dbReference type="SMART" id="SM00418">
    <property type="entry name" value="HTH_ARSR"/>
    <property type="match status" value="1"/>
</dbReference>
<evidence type="ECO:0000256" key="3">
    <source>
        <dbReference type="ARBA" id="ARBA00023163"/>
    </source>
</evidence>
<evidence type="ECO:0000256" key="2">
    <source>
        <dbReference type="ARBA" id="ARBA00023125"/>
    </source>
</evidence>
<dbReference type="AlphaFoldDB" id="A0A2S5GJX2"/>
<dbReference type="OrthoDB" id="5297460at2"/>
<proteinExistence type="predicted"/>
<dbReference type="InterPro" id="IPR036388">
    <property type="entry name" value="WH-like_DNA-bd_sf"/>
</dbReference>
<evidence type="ECO:0000313" key="5">
    <source>
        <dbReference type="EMBL" id="PPA73226.1"/>
    </source>
</evidence>